<evidence type="ECO:0000256" key="3">
    <source>
        <dbReference type="SAM" id="MobiDB-lite"/>
    </source>
</evidence>
<comment type="caution">
    <text evidence="5">The sequence shown here is derived from an EMBL/GenBank/DDBJ whole genome shotgun (WGS) entry which is preliminary data.</text>
</comment>
<dbReference type="Pfam" id="PF02775">
    <property type="entry name" value="TPP_enzyme_C"/>
    <property type="match status" value="1"/>
</dbReference>
<dbReference type="Proteomes" id="UP000034231">
    <property type="component" value="Unassembled WGS sequence"/>
</dbReference>
<keyword evidence="1" id="KW-0560">Oxidoreductase</keyword>
<dbReference type="GO" id="GO:0016625">
    <property type="term" value="F:oxidoreductase activity, acting on the aldehyde or oxo group of donors, iron-sulfur protein as acceptor"/>
    <property type="evidence" value="ECO:0007669"/>
    <property type="project" value="UniProtKB-ARBA"/>
</dbReference>
<feature type="region of interest" description="Disordered" evidence="3">
    <location>
        <begin position="124"/>
        <end position="143"/>
    </location>
</feature>
<proteinExistence type="predicted"/>
<feature type="domain" description="Thiamine pyrophosphate enzyme TPP-binding" evidence="4">
    <location>
        <begin position="47"/>
        <end position="192"/>
    </location>
</feature>
<feature type="compositionally biased region" description="Low complexity" evidence="3">
    <location>
        <begin position="127"/>
        <end position="143"/>
    </location>
</feature>
<sequence length="205" mass="21918">MTNWRSGVIPTWCPGCEDFIIYAGLQNTLAKLNMDQDKTVIVYDIGCIGNMADFVKAWGIHSLHGRSVPTGVGIKLANPELNVIVIGGDGGVYGEGLSHLIAAARLNIDITVIVANNQLYSLTTGQSSPTTPKGSKTKSTPKGVESVPVVPLELIKAVNPEALAQHVSCLEPLKVAEAMEKAIKHQGFDLLDLDQLCVSFGKQLR</sequence>
<dbReference type="EMBL" id="LBTX01000008">
    <property type="protein sequence ID" value="KKQ50171.1"/>
    <property type="molecule type" value="Genomic_DNA"/>
</dbReference>
<dbReference type="InterPro" id="IPR051457">
    <property type="entry name" value="2-oxoacid:Fd_oxidoreductase"/>
</dbReference>
<name>A0A0G0LC21_9BACT</name>
<dbReference type="InterPro" id="IPR000399">
    <property type="entry name" value="TPP-bd_CS"/>
</dbReference>
<gene>
    <name evidence="5" type="ORF">US68_C0008G0056</name>
</gene>
<protein>
    <submittedName>
        <fullName evidence="5">Pyruvate ferredoxin/flavodoxin oxidoreductase, beta subunit</fullName>
    </submittedName>
</protein>
<keyword evidence="5" id="KW-0670">Pyruvate</keyword>
<dbReference type="PROSITE" id="PS00187">
    <property type="entry name" value="TPP_ENZYMES"/>
    <property type="match status" value="1"/>
</dbReference>
<dbReference type="GO" id="GO:0030976">
    <property type="term" value="F:thiamine pyrophosphate binding"/>
    <property type="evidence" value="ECO:0007669"/>
    <property type="project" value="InterPro"/>
</dbReference>
<dbReference type="PANTHER" id="PTHR48084:SF4">
    <property type="entry name" value="2-OXOGLUTARATE OXIDOREDUCTASE SUBUNIT KORB"/>
    <property type="match status" value="1"/>
</dbReference>
<organism evidence="5 6">
    <name type="scientific">Candidatus Shapirobacteria bacterium GW2011_GWE1_38_10</name>
    <dbReference type="NCBI Taxonomy" id="1618488"/>
    <lineage>
        <taxon>Bacteria</taxon>
        <taxon>Candidatus Shapironibacteriota</taxon>
    </lineage>
</organism>
<dbReference type="InterPro" id="IPR011766">
    <property type="entry name" value="TPP_enzyme_TPP-bd"/>
</dbReference>
<evidence type="ECO:0000259" key="4">
    <source>
        <dbReference type="Pfam" id="PF02775"/>
    </source>
</evidence>
<accession>A0A0G0LC21</accession>
<evidence type="ECO:0000313" key="6">
    <source>
        <dbReference type="Proteomes" id="UP000034231"/>
    </source>
</evidence>
<evidence type="ECO:0000313" key="5">
    <source>
        <dbReference type="EMBL" id="KKQ50171.1"/>
    </source>
</evidence>
<dbReference type="GO" id="GO:0045333">
    <property type="term" value="P:cellular respiration"/>
    <property type="evidence" value="ECO:0007669"/>
    <property type="project" value="UniProtKB-ARBA"/>
</dbReference>
<evidence type="ECO:0000256" key="2">
    <source>
        <dbReference type="ARBA" id="ARBA00023052"/>
    </source>
</evidence>
<dbReference type="AlphaFoldDB" id="A0A0G0LC21"/>
<keyword evidence="2" id="KW-0786">Thiamine pyrophosphate</keyword>
<dbReference type="InterPro" id="IPR029061">
    <property type="entry name" value="THDP-binding"/>
</dbReference>
<dbReference type="GO" id="GO:0000287">
    <property type="term" value="F:magnesium ion binding"/>
    <property type="evidence" value="ECO:0007669"/>
    <property type="project" value="InterPro"/>
</dbReference>
<reference evidence="5 6" key="1">
    <citation type="journal article" date="2015" name="Nature">
        <title>rRNA introns, odd ribosomes, and small enigmatic genomes across a large radiation of phyla.</title>
        <authorList>
            <person name="Brown C.T."/>
            <person name="Hug L.A."/>
            <person name="Thomas B.C."/>
            <person name="Sharon I."/>
            <person name="Castelle C.J."/>
            <person name="Singh A."/>
            <person name="Wilkins M.J."/>
            <person name="Williams K.H."/>
            <person name="Banfield J.F."/>
        </authorList>
    </citation>
    <scope>NUCLEOTIDE SEQUENCE [LARGE SCALE GENOMIC DNA]</scope>
</reference>
<dbReference type="PANTHER" id="PTHR48084">
    <property type="entry name" value="2-OXOGLUTARATE OXIDOREDUCTASE SUBUNIT KORB-RELATED"/>
    <property type="match status" value="1"/>
</dbReference>
<dbReference type="SUPFAM" id="SSF52518">
    <property type="entry name" value="Thiamin diphosphate-binding fold (THDP-binding)"/>
    <property type="match status" value="1"/>
</dbReference>
<dbReference type="Gene3D" id="3.40.50.970">
    <property type="match status" value="1"/>
</dbReference>
<evidence type="ECO:0000256" key="1">
    <source>
        <dbReference type="ARBA" id="ARBA00023002"/>
    </source>
</evidence>